<dbReference type="EMBL" id="MSCM01000001">
    <property type="protein sequence ID" value="PQJ82299.1"/>
    <property type="molecule type" value="Genomic_DNA"/>
</dbReference>
<proteinExistence type="predicted"/>
<comment type="caution">
    <text evidence="1">The sequence shown here is derived from an EMBL/GenBank/DDBJ whole genome shotgun (WGS) entry which is preliminary data.</text>
</comment>
<dbReference type="SUPFAM" id="SSF53474">
    <property type="entry name" value="alpha/beta-Hydrolases"/>
    <property type="match status" value="1"/>
</dbReference>
<dbReference type="OrthoDB" id="1095982at2"/>
<accession>A0A2S7WXJ6</accession>
<evidence type="ECO:0000313" key="2">
    <source>
        <dbReference type="Proteomes" id="UP000239068"/>
    </source>
</evidence>
<keyword evidence="2" id="KW-1185">Reference proteome</keyword>
<dbReference type="RefSeq" id="WP_105020870.1">
    <property type="nucleotide sequence ID" value="NZ_MSCM01000001.1"/>
</dbReference>
<reference evidence="1 2" key="1">
    <citation type="submission" date="2016-12" db="EMBL/GenBank/DDBJ databases">
        <title>Trade-off between light-utilization and light-protection in marine flavobacteria.</title>
        <authorList>
            <person name="Kumagai Y."/>
            <person name="Yoshizawa S."/>
            <person name="Kogure K."/>
            <person name="Iwasaki W."/>
        </authorList>
    </citation>
    <scope>NUCLEOTIDE SEQUENCE [LARGE SCALE GENOMIC DNA]</scope>
    <source>
        <strain evidence="1 2">ATCC 43844</strain>
    </source>
</reference>
<protein>
    <recommendedName>
        <fullName evidence="3">Alpha/beta hydrolase</fullName>
    </recommendedName>
</protein>
<dbReference type="Proteomes" id="UP000239068">
    <property type="component" value="Unassembled WGS sequence"/>
</dbReference>
<dbReference type="InterPro" id="IPR029058">
    <property type="entry name" value="AB_hydrolase_fold"/>
</dbReference>
<evidence type="ECO:0008006" key="3">
    <source>
        <dbReference type="Google" id="ProtNLM"/>
    </source>
</evidence>
<name>A0A2S7WXJ6_9FLAO</name>
<dbReference type="AlphaFoldDB" id="A0A2S7WXJ6"/>
<evidence type="ECO:0000313" key="1">
    <source>
        <dbReference type="EMBL" id="PQJ82299.1"/>
    </source>
</evidence>
<gene>
    <name evidence="1" type="ORF">BTO16_06785</name>
</gene>
<sequence length="302" mass="35013">MQKYFIVLFIFFISCKSKNPNIKSKENTLKVIKTTDYELVKSKNQNGLLILFPCFPCDIENTKTEFNIAEISAKNAISVLYMNFNMHLYLTETEKLDLATLITKTIREEKISEKNIFIGGFSGGGNVSLLITDYLLKSKNLIKPKGVFIVDAPIDLLALYRVSEKNLKLNFSKSSMQESKWILREFDSLFGNPSEGINTYEKNAPYTFESENINNLIGLNGLKVRLYTEPDLIWWKKKAKNNYEDLNAFYLKKLSEKLKLEFNETNIELIETKNKGYRANGERHPHSWSIVDKEDLIKWILE</sequence>
<organism evidence="1 2">
    <name type="scientific">Polaribacter glomeratus</name>
    <dbReference type="NCBI Taxonomy" id="102"/>
    <lineage>
        <taxon>Bacteria</taxon>
        <taxon>Pseudomonadati</taxon>
        <taxon>Bacteroidota</taxon>
        <taxon>Flavobacteriia</taxon>
        <taxon>Flavobacteriales</taxon>
        <taxon>Flavobacteriaceae</taxon>
    </lineage>
</organism>
<dbReference type="PROSITE" id="PS51257">
    <property type="entry name" value="PROKAR_LIPOPROTEIN"/>
    <property type="match status" value="1"/>
</dbReference>